<dbReference type="Proteomes" id="UP001548590">
    <property type="component" value="Unassembled WGS sequence"/>
</dbReference>
<evidence type="ECO:0000259" key="2">
    <source>
        <dbReference type="Pfam" id="PF13511"/>
    </source>
</evidence>
<proteinExistence type="predicted"/>
<evidence type="ECO:0000256" key="1">
    <source>
        <dbReference type="SAM" id="MobiDB-lite"/>
    </source>
</evidence>
<sequence length="241" mass="24950">MSTLAFSALSILCTGAQAQVYKCRNAASGKIEFSGTPCDMNSTGGEVRVQPNVMDSSGSRAVTESAGAAGVTQDPAGSAQAAAGNKSRSKECTDALRAYEIEAGSSRKDAQAISAARTSMTVACGQNADLPNAAADQGSSRECTQARRSYEIESGSIRKDPDAIAAKRSAMFVACGQAEPRPEPVRPAHIARTAGVFTIQSCDTAGCWDTAGNRYSQGRGQTYVSPSGASCQLQGMQMHCN</sequence>
<protein>
    <submittedName>
        <fullName evidence="3">DUF4124 domain-containing protein</fullName>
    </submittedName>
</protein>
<keyword evidence="4" id="KW-1185">Reference proteome</keyword>
<organism evidence="3 4">
    <name type="scientific">Uliginosibacterium paludis</name>
    <dbReference type="NCBI Taxonomy" id="1615952"/>
    <lineage>
        <taxon>Bacteria</taxon>
        <taxon>Pseudomonadati</taxon>
        <taxon>Pseudomonadota</taxon>
        <taxon>Betaproteobacteria</taxon>
        <taxon>Rhodocyclales</taxon>
        <taxon>Zoogloeaceae</taxon>
        <taxon>Uliginosibacterium</taxon>
    </lineage>
</organism>
<dbReference type="InterPro" id="IPR025392">
    <property type="entry name" value="DUF4124"/>
</dbReference>
<comment type="caution">
    <text evidence="3">The sequence shown here is derived from an EMBL/GenBank/DDBJ whole genome shotgun (WGS) entry which is preliminary data.</text>
</comment>
<dbReference type="EMBL" id="JBEWLZ010000005">
    <property type="protein sequence ID" value="MET1490296.1"/>
    <property type="molecule type" value="Genomic_DNA"/>
</dbReference>
<accession>A0ABV2CQV6</accession>
<feature type="region of interest" description="Disordered" evidence="1">
    <location>
        <begin position="51"/>
        <end position="88"/>
    </location>
</feature>
<feature type="compositionally biased region" description="Polar residues" evidence="1">
    <location>
        <begin position="53"/>
        <end position="62"/>
    </location>
</feature>
<gene>
    <name evidence="3" type="ORF">ABVT11_10705</name>
</gene>
<dbReference type="Pfam" id="PF13511">
    <property type="entry name" value="DUF4124"/>
    <property type="match status" value="1"/>
</dbReference>
<evidence type="ECO:0000313" key="4">
    <source>
        <dbReference type="Proteomes" id="UP001548590"/>
    </source>
</evidence>
<evidence type="ECO:0000313" key="3">
    <source>
        <dbReference type="EMBL" id="MET1490296.1"/>
    </source>
</evidence>
<dbReference type="RefSeq" id="WP_345928522.1">
    <property type="nucleotide sequence ID" value="NZ_JBDIVF010000006.1"/>
</dbReference>
<name>A0ABV2CQV6_9RHOO</name>
<reference evidence="3 4" key="1">
    <citation type="submission" date="2024-07" db="EMBL/GenBank/DDBJ databases">
        <title>Uliginosibacterium paludis KCTC:42655.</title>
        <authorList>
            <person name="Kim M.K."/>
        </authorList>
    </citation>
    <scope>NUCLEOTIDE SEQUENCE [LARGE SCALE GENOMIC DNA]</scope>
    <source>
        <strain evidence="3 4">KCTC 42655</strain>
    </source>
</reference>
<feature type="domain" description="DUF4124" evidence="2">
    <location>
        <begin position="8"/>
        <end position="51"/>
    </location>
</feature>